<reference evidence="16" key="1">
    <citation type="submission" date="2009-11" db="EMBL/GenBank/DDBJ databases">
        <title>The complete chromosome 2 of Sphaerobacter thermophilus DSM 20745.</title>
        <authorList>
            <person name="Lucas S."/>
            <person name="Copeland A."/>
            <person name="Lapidus A."/>
            <person name="Glavina del Rio T."/>
            <person name="Dalin E."/>
            <person name="Tice H."/>
            <person name="Bruce D."/>
            <person name="Goodwin L."/>
            <person name="Pitluck S."/>
            <person name="Kyrpides N."/>
            <person name="Mavromatis K."/>
            <person name="Ivanova N."/>
            <person name="Mikhailova N."/>
            <person name="LaButti K.M."/>
            <person name="Clum A."/>
            <person name="Sun H.I."/>
            <person name="Brettin T."/>
            <person name="Detter J.C."/>
            <person name="Han C."/>
            <person name="Larimer F."/>
            <person name="Land M."/>
            <person name="Hauser L."/>
            <person name="Markowitz V."/>
            <person name="Cheng J.F."/>
            <person name="Hugenholtz P."/>
            <person name="Woyke T."/>
            <person name="Wu D."/>
            <person name="Steenblock K."/>
            <person name="Schneider S."/>
            <person name="Pukall R."/>
            <person name="Goeker M."/>
            <person name="Klenk H.P."/>
            <person name="Eisen J.A."/>
        </authorList>
    </citation>
    <scope>NUCLEOTIDE SEQUENCE [LARGE SCALE GENOMIC DNA]</scope>
    <source>
        <strain evidence="16">ATCC 49802 / DSM 20745 / S 6022</strain>
    </source>
</reference>
<dbReference type="HAMAP" id="MF_00098">
    <property type="entry name" value="Met_tRNA_synth_type1"/>
    <property type="match status" value="1"/>
</dbReference>
<reference evidence="15 16" key="2">
    <citation type="journal article" date="2010" name="Stand. Genomic Sci.">
        <title>Complete genome sequence of Desulfohalobium retbaense type strain (HR(100)).</title>
        <authorList>
            <person name="Spring S."/>
            <person name="Nolan M."/>
            <person name="Lapidus A."/>
            <person name="Glavina Del Rio T."/>
            <person name="Copeland A."/>
            <person name="Tice H."/>
            <person name="Cheng J.F."/>
            <person name="Lucas S."/>
            <person name="Land M."/>
            <person name="Chen F."/>
            <person name="Bruce D."/>
            <person name="Goodwin L."/>
            <person name="Pitluck S."/>
            <person name="Ivanova N."/>
            <person name="Mavromatis K."/>
            <person name="Mikhailova N."/>
            <person name="Pati A."/>
            <person name="Chen A."/>
            <person name="Palaniappan K."/>
            <person name="Hauser L."/>
            <person name="Chang Y.J."/>
            <person name="Jeffries C.D."/>
            <person name="Munk C."/>
            <person name="Kiss H."/>
            <person name="Chain P."/>
            <person name="Han C."/>
            <person name="Brettin T."/>
            <person name="Detter J.C."/>
            <person name="Schuler E."/>
            <person name="Goker M."/>
            <person name="Rohde M."/>
            <person name="Bristow J."/>
            <person name="Eisen J.A."/>
            <person name="Markowitz V."/>
            <person name="Hugenholtz P."/>
            <person name="Kyrpides N.C."/>
            <person name="Klenk H.P."/>
        </authorList>
    </citation>
    <scope>NUCLEOTIDE SEQUENCE [LARGE SCALE GENOMIC DNA]</scope>
    <source>
        <strain evidence="16">ATCC 49802 / DSM 20745 / S 6022</strain>
    </source>
</reference>
<keyword evidence="8 12" id="KW-0067">ATP-binding</keyword>
<evidence type="ECO:0000313" key="15">
    <source>
        <dbReference type="EMBL" id="ACZ40061.1"/>
    </source>
</evidence>
<dbReference type="EC" id="6.1.1.10" evidence="12"/>
<keyword evidence="16" id="KW-1185">Reference proteome</keyword>
<gene>
    <name evidence="12" type="primary">metG</name>
    <name evidence="15" type="ordered locus">Sthe_2647</name>
</gene>
<dbReference type="InParanoid" id="D1C8B8"/>
<evidence type="ECO:0000256" key="7">
    <source>
        <dbReference type="ARBA" id="ARBA00022833"/>
    </source>
</evidence>
<dbReference type="Gene3D" id="1.10.730.10">
    <property type="entry name" value="Isoleucyl-tRNA Synthetase, Domain 1"/>
    <property type="match status" value="1"/>
</dbReference>
<dbReference type="PANTHER" id="PTHR45765">
    <property type="entry name" value="METHIONINE--TRNA LIGASE"/>
    <property type="match status" value="1"/>
</dbReference>
<dbReference type="InterPro" id="IPR014758">
    <property type="entry name" value="Met-tRNA_synth"/>
</dbReference>
<evidence type="ECO:0000256" key="3">
    <source>
        <dbReference type="ARBA" id="ARBA00008258"/>
    </source>
</evidence>
<dbReference type="CDD" id="cd07957">
    <property type="entry name" value="Anticodon_Ia_Met"/>
    <property type="match status" value="1"/>
</dbReference>
<dbReference type="AlphaFoldDB" id="D1C8B8"/>
<keyword evidence="5 12" id="KW-0436">Ligase</keyword>
<dbReference type="PRINTS" id="PR01041">
    <property type="entry name" value="TRNASYNTHMET"/>
</dbReference>
<evidence type="ECO:0000256" key="1">
    <source>
        <dbReference type="ARBA" id="ARBA00003314"/>
    </source>
</evidence>
<dbReference type="OrthoDB" id="9810191at2"/>
<dbReference type="InterPro" id="IPR015413">
    <property type="entry name" value="Methionyl/Leucyl_tRNA_Synth"/>
</dbReference>
<feature type="domain" description="Methionyl/Leucyl tRNA synthetase" evidence="13">
    <location>
        <begin position="8"/>
        <end position="397"/>
    </location>
</feature>
<feature type="short sequence motif" description="'KMSKS' region" evidence="12">
    <location>
        <begin position="334"/>
        <end position="338"/>
    </location>
</feature>
<dbReference type="FunFam" id="2.20.28.20:FF:000001">
    <property type="entry name" value="Methionine--tRNA ligase"/>
    <property type="match status" value="1"/>
</dbReference>
<proteinExistence type="inferred from homology"/>
<dbReference type="GO" id="GO:0004825">
    <property type="term" value="F:methionine-tRNA ligase activity"/>
    <property type="evidence" value="ECO:0007669"/>
    <property type="project" value="UniProtKB-UniRule"/>
</dbReference>
<dbReference type="eggNOG" id="COG0143">
    <property type="taxonomic scope" value="Bacteria"/>
</dbReference>
<dbReference type="PROSITE" id="PS00178">
    <property type="entry name" value="AA_TRNA_LIGASE_I"/>
    <property type="match status" value="1"/>
</dbReference>
<feature type="binding site" evidence="12">
    <location>
        <position position="157"/>
    </location>
    <ligand>
        <name>Zn(2+)</name>
        <dbReference type="ChEBI" id="CHEBI:29105"/>
    </ligand>
</feature>
<dbReference type="GO" id="GO:0005524">
    <property type="term" value="F:ATP binding"/>
    <property type="evidence" value="ECO:0007669"/>
    <property type="project" value="UniProtKB-UniRule"/>
</dbReference>
<dbReference type="Gene3D" id="2.20.28.20">
    <property type="entry name" value="Methionyl-tRNA synthetase, Zn-domain"/>
    <property type="match status" value="1"/>
</dbReference>
<evidence type="ECO:0000256" key="5">
    <source>
        <dbReference type="ARBA" id="ARBA00022598"/>
    </source>
</evidence>
<keyword evidence="4 12" id="KW-0963">Cytoplasm</keyword>
<dbReference type="GO" id="GO:0046872">
    <property type="term" value="F:metal ion binding"/>
    <property type="evidence" value="ECO:0007669"/>
    <property type="project" value="UniProtKB-KW"/>
</dbReference>
<dbReference type="InterPro" id="IPR041872">
    <property type="entry name" value="Anticodon_Met"/>
</dbReference>
<comment type="similarity">
    <text evidence="3 12">Belongs to the class-I aminoacyl-tRNA synthetase family. MetG type 1 subfamily.</text>
</comment>
<dbReference type="SUPFAM" id="SSF52374">
    <property type="entry name" value="Nucleotidylyl transferase"/>
    <property type="match status" value="1"/>
</dbReference>
<dbReference type="PANTHER" id="PTHR45765:SF1">
    <property type="entry name" value="METHIONINE--TRNA LIGASE, CYTOPLASMIC"/>
    <property type="match status" value="1"/>
</dbReference>
<dbReference type="InterPro" id="IPR029038">
    <property type="entry name" value="MetRS_Zn"/>
</dbReference>
<sequence>MNERIGVFVAWPYANGDLHLGHVAGVYLPADIFARYHRLRGNRVLMVSGSDAHGTPITVSAERAGVSPREFFERYHRRFLESFIGLGISFDLFTHTDTENHAAVSQDIFRVLYERGYIHTEAMAQLYCETDQRFLPDRYVEGTCPHCGYPNARGDQCDNCGRTLDATELIDPRCKLCGSQPVVRETEHFFFDLPAFEGPLLEYIGRQEHWRPNVQRFVENYLRGGLKPRPVTRDIEWGIPVPIPGYEHKVMYVWFEAVIGYLSASIEAAKNRGEEKAWEAWWTDPAARGYYFIGKDNIPFHAIIWPAELMGYDERLNLPFDIPASEFLNLEGQQFSTSRNWAVWLPDYLERYAPDPLRYYLTAIAPETGDSEFTWRGYVERNNNELVAAWGNLVNRVISFAVRHWDGRVPEPGPQDARDTELLDQISAGFGTVGAHYARAEFRAALRETMSLAREVNRYLDDKAPWFQIKEDRAAAGTTIYVALRAIDSLATLFAPVLPFTSAEVKRFLGYEDPLFGDLQIERFDESERSHEALVYQPLASEGSVDRWVPSELAPGQPLARPRVLFQKLDESVVDEERARLEQASGAATVAEE</sequence>
<dbReference type="InterPro" id="IPR023458">
    <property type="entry name" value="Met-tRNA_ligase_1"/>
</dbReference>
<feature type="domain" description="Methionyl-tRNA synthetase anticodon-binding" evidence="14">
    <location>
        <begin position="409"/>
        <end position="514"/>
    </location>
</feature>
<evidence type="ECO:0000256" key="12">
    <source>
        <dbReference type="HAMAP-Rule" id="MF_00098"/>
    </source>
</evidence>
<comment type="function">
    <text evidence="1 12">Is required not only for elongation of protein synthesis but also for the initiation of all mRNA translation through initiator tRNA(fMet) aminoacylation.</text>
</comment>
<dbReference type="InterPro" id="IPR009080">
    <property type="entry name" value="tRNAsynth_Ia_anticodon-bd"/>
</dbReference>
<dbReference type="RefSeq" id="WP_012873099.1">
    <property type="nucleotide sequence ID" value="NC_013524.1"/>
</dbReference>
<name>D1C8B8_SPHTD</name>
<evidence type="ECO:0000256" key="11">
    <source>
        <dbReference type="ARBA" id="ARBA00047364"/>
    </source>
</evidence>
<comment type="subunit">
    <text evidence="12">Monomer.</text>
</comment>
<evidence type="ECO:0000256" key="6">
    <source>
        <dbReference type="ARBA" id="ARBA00022741"/>
    </source>
</evidence>
<evidence type="ECO:0000313" key="16">
    <source>
        <dbReference type="Proteomes" id="UP000002027"/>
    </source>
</evidence>
<keyword evidence="7 12" id="KW-0862">Zinc</keyword>
<dbReference type="EMBL" id="CP001824">
    <property type="protein sequence ID" value="ACZ40061.1"/>
    <property type="molecule type" value="Genomic_DNA"/>
</dbReference>
<accession>D1C8B8</accession>
<dbReference type="InterPro" id="IPR014729">
    <property type="entry name" value="Rossmann-like_a/b/a_fold"/>
</dbReference>
<dbReference type="KEGG" id="sti:Sthe_2647"/>
<comment type="cofactor">
    <cofactor evidence="12">
        <name>Zn(2+)</name>
        <dbReference type="ChEBI" id="CHEBI:29105"/>
    </cofactor>
    <text evidence="12">Binds 1 zinc ion per subunit.</text>
</comment>
<evidence type="ECO:0000256" key="10">
    <source>
        <dbReference type="ARBA" id="ARBA00023146"/>
    </source>
</evidence>
<feature type="binding site" evidence="12">
    <location>
        <position position="147"/>
    </location>
    <ligand>
        <name>Zn(2+)</name>
        <dbReference type="ChEBI" id="CHEBI:29105"/>
    </ligand>
</feature>
<keyword evidence="6 12" id="KW-0547">Nucleotide-binding</keyword>
<dbReference type="InterPro" id="IPR033911">
    <property type="entry name" value="MetRS_core"/>
</dbReference>
<protein>
    <recommendedName>
        <fullName evidence="12">Methionine--tRNA ligase</fullName>
        <ecNumber evidence="12">6.1.1.10</ecNumber>
    </recommendedName>
    <alternativeName>
        <fullName evidence="12">Methionyl-tRNA synthetase</fullName>
        <shortName evidence="12">MetRS</shortName>
    </alternativeName>
</protein>
<evidence type="ECO:0000256" key="9">
    <source>
        <dbReference type="ARBA" id="ARBA00022917"/>
    </source>
</evidence>
<dbReference type="Pfam" id="PF19303">
    <property type="entry name" value="Anticodon_3"/>
    <property type="match status" value="1"/>
</dbReference>
<dbReference type="Proteomes" id="UP000002027">
    <property type="component" value="Chromosome 2"/>
</dbReference>
<keyword evidence="9 12" id="KW-0648">Protein biosynthesis</keyword>
<dbReference type="GO" id="GO:0005829">
    <property type="term" value="C:cytosol"/>
    <property type="evidence" value="ECO:0007669"/>
    <property type="project" value="TreeGrafter"/>
</dbReference>
<dbReference type="GO" id="GO:0006431">
    <property type="term" value="P:methionyl-tRNA aminoacylation"/>
    <property type="evidence" value="ECO:0007669"/>
    <property type="project" value="UniProtKB-UniRule"/>
</dbReference>
<dbReference type="Gene3D" id="3.40.50.620">
    <property type="entry name" value="HUPs"/>
    <property type="match status" value="1"/>
</dbReference>
<feature type="short sequence motif" description="'HIGH' region" evidence="12">
    <location>
        <begin position="12"/>
        <end position="22"/>
    </location>
</feature>
<dbReference type="InterPro" id="IPR001412">
    <property type="entry name" value="aa-tRNA-synth_I_CS"/>
</dbReference>
<evidence type="ECO:0000259" key="14">
    <source>
        <dbReference type="Pfam" id="PF19303"/>
    </source>
</evidence>
<feature type="binding site" evidence="12">
    <location>
        <position position="337"/>
    </location>
    <ligand>
        <name>ATP</name>
        <dbReference type="ChEBI" id="CHEBI:30616"/>
    </ligand>
</feature>
<feature type="binding site" evidence="12">
    <location>
        <position position="160"/>
    </location>
    <ligand>
        <name>Zn(2+)</name>
        <dbReference type="ChEBI" id="CHEBI:29105"/>
    </ligand>
</feature>
<evidence type="ECO:0000256" key="4">
    <source>
        <dbReference type="ARBA" id="ARBA00022490"/>
    </source>
</evidence>
<comment type="subcellular location">
    <subcellularLocation>
        <location evidence="2 12">Cytoplasm</location>
    </subcellularLocation>
</comment>
<dbReference type="NCBIfam" id="TIGR00398">
    <property type="entry name" value="metG"/>
    <property type="match status" value="1"/>
</dbReference>
<keyword evidence="10 12" id="KW-0030">Aminoacyl-tRNA synthetase</keyword>
<evidence type="ECO:0000256" key="8">
    <source>
        <dbReference type="ARBA" id="ARBA00022840"/>
    </source>
</evidence>
<evidence type="ECO:0000259" key="13">
    <source>
        <dbReference type="Pfam" id="PF09334"/>
    </source>
</evidence>
<comment type="catalytic activity">
    <reaction evidence="11 12">
        <text>tRNA(Met) + L-methionine + ATP = L-methionyl-tRNA(Met) + AMP + diphosphate</text>
        <dbReference type="Rhea" id="RHEA:13481"/>
        <dbReference type="Rhea" id="RHEA-COMP:9667"/>
        <dbReference type="Rhea" id="RHEA-COMP:9698"/>
        <dbReference type="ChEBI" id="CHEBI:30616"/>
        <dbReference type="ChEBI" id="CHEBI:33019"/>
        <dbReference type="ChEBI" id="CHEBI:57844"/>
        <dbReference type="ChEBI" id="CHEBI:78442"/>
        <dbReference type="ChEBI" id="CHEBI:78530"/>
        <dbReference type="ChEBI" id="CHEBI:456215"/>
        <dbReference type="EC" id="6.1.1.10"/>
    </reaction>
</comment>
<evidence type="ECO:0000256" key="2">
    <source>
        <dbReference type="ARBA" id="ARBA00004496"/>
    </source>
</evidence>
<dbReference type="STRING" id="479434.Sthe_2647"/>
<dbReference type="SUPFAM" id="SSF47323">
    <property type="entry name" value="Anticodon-binding domain of a subclass of class I aminoacyl-tRNA synthetases"/>
    <property type="match status" value="1"/>
</dbReference>
<dbReference type="SUPFAM" id="SSF57770">
    <property type="entry name" value="Methionyl-tRNA synthetase (MetRS), Zn-domain"/>
    <property type="match status" value="1"/>
</dbReference>
<dbReference type="HOGENOM" id="CLU_009710_1_2_0"/>
<dbReference type="NCBIfam" id="NF001100">
    <property type="entry name" value="PRK00133.1"/>
    <property type="match status" value="1"/>
</dbReference>
<keyword evidence="12" id="KW-0479">Metal-binding</keyword>
<dbReference type="Pfam" id="PF09334">
    <property type="entry name" value="tRNA-synt_1g"/>
    <property type="match status" value="1"/>
</dbReference>
<organism evidence="15 16">
    <name type="scientific">Sphaerobacter thermophilus (strain ATCC 49802 / DSM 20745 / KCCM 41009 / NCIMB 13125 / S 6022)</name>
    <dbReference type="NCBI Taxonomy" id="479434"/>
    <lineage>
        <taxon>Bacteria</taxon>
        <taxon>Pseudomonadati</taxon>
        <taxon>Thermomicrobiota</taxon>
        <taxon>Thermomicrobia</taxon>
        <taxon>Sphaerobacterales</taxon>
        <taxon>Sphaerobacterineae</taxon>
        <taxon>Sphaerobacteraceae</taxon>
        <taxon>Sphaerobacter</taxon>
    </lineage>
</organism>
<feature type="binding site" evidence="12">
    <location>
        <position position="144"/>
    </location>
    <ligand>
        <name>Zn(2+)</name>
        <dbReference type="ChEBI" id="CHEBI:29105"/>
    </ligand>
</feature>
<dbReference type="CDD" id="cd00814">
    <property type="entry name" value="MetRS_core"/>
    <property type="match status" value="1"/>
</dbReference>